<dbReference type="EMBL" id="LILD01000001">
    <property type="protein sequence ID" value="KOO38554.1"/>
    <property type="molecule type" value="Genomic_DNA"/>
</dbReference>
<keyword evidence="1" id="KW-0812">Transmembrane</keyword>
<gene>
    <name evidence="3" type="ORF">AMD02_06585</name>
</gene>
<comment type="caution">
    <text evidence="3">The sequence shown here is derived from an EMBL/GenBank/DDBJ whole genome shotgun (WGS) entry which is preliminary data.</text>
</comment>
<keyword evidence="1" id="KW-1133">Transmembrane helix</keyword>
<organism evidence="3">
    <name type="scientific">Halalkalibacterium halodurans</name>
    <name type="common">Bacillus halodurans</name>
    <dbReference type="NCBI Taxonomy" id="86665"/>
    <lineage>
        <taxon>Bacteria</taxon>
        <taxon>Bacillati</taxon>
        <taxon>Bacillota</taxon>
        <taxon>Bacilli</taxon>
        <taxon>Bacillales</taxon>
        <taxon>Bacillaceae</taxon>
        <taxon>Halalkalibacterium (ex Joshi et al. 2022)</taxon>
    </lineage>
</organism>
<dbReference type="RefSeq" id="WP_053430829.1">
    <property type="nucleotide sequence ID" value="NZ_CP040441.1"/>
</dbReference>
<evidence type="ECO:0000256" key="1">
    <source>
        <dbReference type="SAM" id="Phobius"/>
    </source>
</evidence>
<dbReference type="SUPFAM" id="SSF88633">
    <property type="entry name" value="Positive stranded ssRNA viruses"/>
    <property type="match status" value="1"/>
</dbReference>
<evidence type="ECO:0000256" key="2">
    <source>
        <dbReference type="SAM" id="SignalP"/>
    </source>
</evidence>
<feature type="transmembrane region" description="Helical" evidence="1">
    <location>
        <begin position="71"/>
        <end position="92"/>
    </location>
</feature>
<proteinExistence type="predicted"/>
<name>A0A0M0KII4_ALKHA</name>
<sequence>MNKIFLKVTFFSVLFMMCLPTTVFANSSWQWLTSSPKEWLPVAVSLTLSIEIAGILLFATLNKGLGLKLKMVLLIIGANLASFLLPYISRALQLQIFYDGWGEAWNGAFESGPYYIVLLGYLMLTLLVEVPIVYHFSKKHAKWPRALLVTIVVVNVITTLIVALLERRMFYGEW</sequence>
<feature type="signal peptide" evidence="2">
    <location>
        <begin position="1"/>
        <end position="25"/>
    </location>
</feature>
<accession>A0A0M0KII4</accession>
<reference evidence="3" key="1">
    <citation type="submission" date="2015-08" db="EMBL/GenBank/DDBJ databases">
        <title>Complete DNA Sequence of Pseudomonas syringae pv. actinidiae, the Causal Agent of Kiwifruit Canker Disease.</title>
        <authorList>
            <person name="Rikkerink E.H.A."/>
            <person name="Fineran P.C."/>
        </authorList>
    </citation>
    <scope>NUCLEOTIDE SEQUENCE</scope>
    <source>
        <strain evidence="3">DSM 13666</strain>
    </source>
</reference>
<feature type="transmembrane region" description="Helical" evidence="1">
    <location>
        <begin position="41"/>
        <end position="59"/>
    </location>
</feature>
<keyword evidence="2" id="KW-0732">Signal</keyword>
<protein>
    <submittedName>
        <fullName evidence="3">Uncharacterized protein</fullName>
    </submittedName>
</protein>
<feature type="chain" id="PRO_5044367147" evidence="2">
    <location>
        <begin position="26"/>
        <end position="174"/>
    </location>
</feature>
<feature type="transmembrane region" description="Helical" evidence="1">
    <location>
        <begin position="112"/>
        <end position="134"/>
    </location>
</feature>
<feature type="transmembrane region" description="Helical" evidence="1">
    <location>
        <begin position="146"/>
        <end position="165"/>
    </location>
</feature>
<keyword evidence="1" id="KW-0472">Membrane</keyword>
<dbReference type="GeneID" id="87598213"/>
<evidence type="ECO:0000313" key="3">
    <source>
        <dbReference type="EMBL" id="KOO38554.1"/>
    </source>
</evidence>
<dbReference type="PATRIC" id="fig|136160.3.peg.1625"/>
<dbReference type="AlphaFoldDB" id="A0A0M0KII4"/>
<accession>A0A4Y7WZ04</accession>